<evidence type="ECO:0000313" key="2">
    <source>
        <dbReference type="EMBL" id="EER43763.1"/>
    </source>
</evidence>
<gene>
    <name evidence="2" type="ORF">HCDG_01793</name>
</gene>
<dbReference type="Proteomes" id="UP000002624">
    <property type="component" value="Unassembled WGS sequence"/>
</dbReference>
<evidence type="ECO:0000256" key="1">
    <source>
        <dbReference type="SAM" id="MobiDB-lite"/>
    </source>
</evidence>
<accession>C6H5U2</accession>
<protein>
    <submittedName>
        <fullName evidence="2">Uncharacterized protein</fullName>
    </submittedName>
</protein>
<sequence>MIFGKQESCIWLGPMVADIQAPDIGGRPPRLTTSGGPMIVVSNVGRPTFFREPLLHGPSGISPAATKSRSSKAQLQLDKSPQEAQTLYPPSVFSTVKLHLYHCTAKAKASLRTGAETVSPSVTPWQNSYILSTILEGLFCSNQRWKLTPLAAKLLMSSTQLSNSATPSNDLGPRSDLLAGFAGCSHHWRSFWVWYLIESLTISSSDNSPGYVGNSIVA</sequence>
<name>C6H5U2_AJECH</name>
<dbReference type="AlphaFoldDB" id="C6H5U2"/>
<organism evidence="2 3">
    <name type="scientific">Ajellomyces capsulatus (strain H143)</name>
    <name type="common">Darling's disease fungus</name>
    <name type="synonym">Histoplasma capsulatum</name>
    <dbReference type="NCBI Taxonomy" id="544712"/>
    <lineage>
        <taxon>Eukaryota</taxon>
        <taxon>Fungi</taxon>
        <taxon>Dikarya</taxon>
        <taxon>Ascomycota</taxon>
        <taxon>Pezizomycotina</taxon>
        <taxon>Eurotiomycetes</taxon>
        <taxon>Eurotiomycetidae</taxon>
        <taxon>Onygenales</taxon>
        <taxon>Ajellomycetaceae</taxon>
        <taxon>Histoplasma</taxon>
    </lineage>
</organism>
<dbReference type="EMBL" id="GG692420">
    <property type="protein sequence ID" value="EER43763.1"/>
    <property type="molecule type" value="Genomic_DNA"/>
</dbReference>
<reference evidence="3" key="1">
    <citation type="submission" date="2009-05" db="EMBL/GenBank/DDBJ databases">
        <title>The genome sequence of Ajellomyces capsulatus strain H143.</title>
        <authorList>
            <person name="Champion M."/>
            <person name="Cuomo C.A."/>
            <person name="Ma L.-J."/>
            <person name="Henn M.R."/>
            <person name="Sil A."/>
            <person name="Goldman B."/>
            <person name="Young S.K."/>
            <person name="Kodira C.D."/>
            <person name="Zeng Q."/>
            <person name="Koehrsen M."/>
            <person name="Alvarado L."/>
            <person name="Berlin A.M."/>
            <person name="Borenstein D."/>
            <person name="Chen Z."/>
            <person name="Engels R."/>
            <person name="Freedman E."/>
            <person name="Gellesch M."/>
            <person name="Goldberg J."/>
            <person name="Griggs A."/>
            <person name="Gujja S."/>
            <person name="Heiman D.I."/>
            <person name="Hepburn T.A."/>
            <person name="Howarth C."/>
            <person name="Jen D."/>
            <person name="Larson L."/>
            <person name="Lewis B."/>
            <person name="Mehta T."/>
            <person name="Park D."/>
            <person name="Pearson M."/>
            <person name="Roberts A."/>
            <person name="Saif S."/>
            <person name="Shea T.D."/>
            <person name="Shenoy N."/>
            <person name="Sisk P."/>
            <person name="Stolte C."/>
            <person name="Sykes S."/>
            <person name="Walk T."/>
            <person name="White J."/>
            <person name="Yandava C."/>
            <person name="Klein B."/>
            <person name="McEwen J.G."/>
            <person name="Puccia R."/>
            <person name="Goldman G.H."/>
            <person name="Felipe M.S."/>
            <person name="Nino-Vega G."/>
            <person name="San-Blas G."/>
            <person name="Taylor J.W."/>
            <person name="Mendoza L."/>
            <person name="Galagan J.E."/>
            <person name="Nusbaum C."/>
            <person name="Birren B.W."/>
        </authorList>
    </citation>
    <scope>NUCLEOTIDE SEQUENCE [LARGE SCALE GENOMIC DNA]</scope>
    <source>
        <strain evidence="3">H143</strain>
    </source>
</reference>
<feature type="region of interest" description="Disordered" evidence="1">
    <location>
        <begin position="55"/>
        <end position="83"/>
    </location>
</feature>
<dbReference type="VEuPathDB" id="FungiDB:HCDG_01793"/>
<proteinExistence type="predicted"/>
<feature type="compositionally biased region" description="Polar residues" evidence="1">
    <location>
        <begin position="65"/>
        <end position="83"/>
    </location>
</feature>
<evidence type="ECO:0000313" key="3">
    <source>
        <dbReference type="Proteomes" id="UP000002624"/>
    </source>
</evidence>
<dbReference type="HOGENOM" id="CLU_1266578_0_0_1"/>